<dbReference type="AlphaFoldDB" id="A0A7W9D4V4"/>
<dbReference type="RefSeq" id="WP_183940883.1">
    <property type="nucleotide sequence ID" value="NZ_JACHBI010000022.1"/>
</dbReference>
<dbReference type="EMBL" id="JACHBI010000022">
    <property type="protein sequence ID" value="MBB5577625.1"/>
    <property type="molecule type" value="Genomic_DNA"/>
</dbReference>
<comment type="caution">
    <text evidence="1">The sequence shown here is derived from an EMBL/GenBank/DDBJ whole genome shotgun (WGS) entry which is preliminary data.</text>
</comment>
<proteinExistence type="predicted"/>
<organism evidence="1 2">
    <name type="scientific">Rhizobium paranaense</name>
    <dbReference type="NCBI Taxonomy" id="1650438"/>
    <lineage>
        <taxon>Bacteria</taxon>
        <taxon>Pseudomonadati</taxon>
        <taxon>Pseudomonadota</taxon>
        <taxon>Alphaproteobacteria</taxon>
        <taxon>Hyphomicrobiales</taxon>
        <taxon>Rhizobiaceae</taxon>
        <taxon>Rhizobium/Agrobacterium group</taxon>
        <taxon>Rhizobium</taxon>
    </lineage>
</organism>
<reference evidence="1 2" key="1">
    <citation type="submission" date="2020-08" db="EMBL/GenBank/DDBJ databases">
        <title>Genomic Encyclopedia of Type Strains, Phase IV (KMG-V): Genome sequencing to study the core and pangenomes of soil and plant-associated prokaryotes.</title>
        <authorList>
            <person name="Whitman W."/>
        </authorList>
    </citation>
    <scope>NUCLEOTIDE SEQUENCE [LARGE SCALE GENOMIC DNA]</scope>
    <source>
        <strain evidence="1 2">SEMIA 4064</strain>
    </source>
</reference>
<evidence type="ECO:0000313" key="1">
    <source>
        <dbReference type="EMBL" id="MBB5577625.1"/>
    </source>
</evidence>
<accession>A0A7W9D4V4</accession>
<sequence>MNLKAAGVPEAHAQVLAGIMLPVRMGWTAAVTDSVLKLTGHEPRALQVFAVEMFADVAETSAGA</sequence>
<protein>
    <submittedName>
        <fullName evidence="1">Uncharacterized protein</fullName>
    </submittedName>
</protein>
<dbReference type="Proteomes" id="UP000549882">
    <property type="component" value="Unassembled WGS sequence"/>
</dbReference>
<gene>
    <name evidence="1" type="ORF">GGD50_006280</name>
</gene>
<keyword evidence="2" id="KW-1185">Reference proteome</keyword>
<evidence type="ECO:0000313" key="2">
    <source>
        <dbReference type="Proteomes" id="UP000549882"/>
    </source>
</evidence>
<name>A0A7W9D4V4_9HYPH</name>